<evidence type="ECO:0000313" key="8">
    <source>
        <dbReference type="EMBL" id="CAK7263888.1"/>
    </source>
</evidence>
<dbReference type="InterPro" id="IPR036864">
    <property type="entry name" value="Zn2-C6_fun-type_DNA-bd_sf"/>
</dbReference>
<evidence type="ECO:0000313" key="9">
    <source>
        <dbReference type="Proteomes" id="UP001642501"/>
    </source>
</evidence>
<reference evidence="8 9" key="1">
    <citation type="submission" date="2024-01" db="EMBL/GenBank/DDBJ databases">
        <authorList>
            <person name="Allen C."/>
            <person name="Tagirdzhanova G."/>
        </authorList>
    </citation>
    <scope>NUCLEOTIDE SEQUENCE [LARGE SCALE GENOMIC DNA]</scope>
    <source>
        <strain evidence="8 9">CBS 573.63</strain>
    </source>
</reference>
<feature type="compositionally biased region" description="Low complexity" evidence="6">
    <location>
        <begin position="767"/>
        <end position="779"/>
    </location>
</feature>
<feature type="compositionally biased region" description="Polar residues" evidence="6">
    <location>
        <begin position="722"/>
        <end position="737"/>
    </location>
</feature>
<keyword evidence="2" id="KW-0479">Metal-binding</keyword>
<dbReference type="Pfam" id="PF00172">
    <property type="entry name" value="Zn_clus"/>
    <property type="match status" value="1"/>
</dbReference>
<dbReference type="EMBL" id="CAWUOM010000007">
    <property type="protein sequence ID" value="CAK7263888.1"/>
    <property type="molecule type" value="Genomic_DNA"/>
</dbReference>
<feature type="region of interest" description="Disordered" evidence="6">
    <location>
        <begin position="129"/>
        <end position="207"/>
    </location>
</feature>
<evidence type="ECO:0000256" key="4">
    <source>
        <dbReference type="ARBA" id="ARBA00023163"/>
    </source>
</evidence>
<dbReference type="CDD" id="cd12148">
    <property type="entry name" value="fungal_TF_MHR"/>
    <property type="match status" value="1"/>
</dbReference>
<keyword evidence="4" id="KW-0804">Transcription</keyword>
<feature type="compositionally biased region" description="Polar residues" evidence="6">
    <location>
        <begin position="685"/>
        <end position="707"/>
    </location>
</feature>
<evidence type="ECO:0000256" key="3">
    <source>
        <dbReference type="ARBA" id="ARBA00023015"/>
    </source>
</evidence>
<gene>
    <name evidence="8" type="ORF">SEPCBS57363_000792</name>
</gene>
<dbReference type="InterPro" id="IPR050815">
    <property type="entry name" value="TF_fung"/>
</dbReference>
<dbReference type="PANTHER" id="PTHR47338:SF10">
    <property type="entry name" value="TRANSCRIPTION FACTOR DOMAIN-CONTAINING PROTEIN-RELATED"/>
    <property type="match status" value="1"/>
</dbReference>
<dbReference type="Proteomes" id="UP001642501">
    <property type="component" value="Unassembled WGS sequence"/>
</dbReference>
<evidence type="ECO:0000256" key="5">
    <source>
        <dbReference type="ARBA" id="ARBA00023242"/>
    </source>
</evidence>
<sequence length="920" mass="100368">MSPSLSPDGMAAELDYDASLARSDENPNANIPRQKRLACLNCRRRKLKCDGHRPSCSTCSRVSHQCAYDEVRKKSGPKRGYVKALEERLKHVEVLLKSQDSGSVGSAAAEVLQGYTGNVSLNTSATTAAKTGKNHSFSSSSNDAQSSSSATLINSTTGMGAAAPTTSSDFSMTGTNALGVPGTNGRELDTWQYKSDSPQRSRSNDDFNFGSRMPGSIAGMDNNTSWEIIQLNLEEPLPDQSIIDELTQVYFEKIHPSLPMVHRARYLAAINLSRKYVEIDCMKGFGEHMISVAHCQTHVILASYEFKTMYFPRAYMSTGQAIRLAQMIGLHRLDDAGLEVKQCIPPPRDWTEKEERRRTFWMAFCEDRYASIGTGWPMTVDERDISTNLPSSEEAFEMSRPEPSIPLYEAMLPAGIGQLTPFAGIVLMACLFGRNLTHLHRPDSDDKDGDLNGEFWKRHRNLDNILLNTLLGLPDQLKLPAGLHNPNIVFTNMCIHTSTICLHQAAIFKAENNALDESVSPESKIRCISAATEIARIMRMVSHMDLSTMNPFISFCLYVAARVFVQYLKSRPDESQAADSLKFLLTAMSALKRRNPLTESFLVQLDVDLEALGERIPKLRMAFPMSYSSPSSGFQPGPVNQPAAVCKDGAVDGILNFQRAYSKSTENASSQDNGDSDQPREYNFEMNSSGLKTNPNSNEHPSTNNHWPYQDNRLPTRDRINDQPSMFTMPTNSFSDPTVVNIFTAGSRPIGFVDEIQDISTSPGDGTSSRPTPNSSSASEGRQNLVPPSHQRQQQPGSSGGIQSARSSFGASPVSPPRALGGGQPGHAVDRHPYFTTNNGGAAAGFVTGQAGASAGMGLHNAGGMNGLMGTDPTSSEYIMSESWAMNGQTAMTPVSEGVLRTIINMGPMETMDLGWGSNP</sequence>
<dbReference type="SMART" id="SM00066">
    <property type="entry name" value="GAL4"/>
    <property type="match status" value="1"/>
</dbReference>
<dbReference type="PROSITE" id="PS50048">
    <property type="entry name" value="ZN2_CY6_FUNGAL_2"/>
    <property type="match status" value="1"/>
</dbReference>
<feature type="compositionally biased region" description="Low complexity" evidence="6">
    <location>
        <begin position="136"/>
        <end position="149"/>
    </location>
</feature>
<name>A0ABP0D6P6_9PEZI</name>
<feature type="compositionally biased region" description="Low complexity" evidence="6">
    <location>
        <begin position="787"/>
        <end position="804"/>
    </location>
</feature>
<feature type="domain" description="Zn(2)-C6 fungal-type" evidence="7">
    <location>
        <begin position="38"/>
        <end position="68"/>
    </location>
</feature>
<keyword evidence="9" id="KW-1185">Reference proteome</keyword>
<dbReference type="InterPro" id="IPR001138">
    <property type="entry name" value="Zn2Cys6_DnaBD"/>
</dbReference>
<dbReference type="SUPFAM" id="SSF57701">
    <property type="entry name" value="Zn2/Cys6 DNA-binding domain"/>
    <property type="match status" value="1"/>
</dbReference>
<dbReference type="InterPro" id="IPR007219">
    <property type="entry name" value="XnlR_reg_dom"/>
</dbReference>
<organism evidence="8 9">
    <name type="scientific">Sporothrix epigloea</name>
    <dbReference type="NCBI Taxonomy" id="1892477"/>
    <lineage>
        <taxon>Eukaryota</taxon>
        <taxon>Fungi</taxon>
        <taxon>Dikarya</taxon>
        <taxon>Ascomycota</taxon>
        <taxon>Pezizomycotina</taxon>
        <taxon>Sordariomycetes</taxon>
        <taxon>Sordariomycetidae</taxon>
        <taxon>Ophiostomatales</taxon>
        <taxon>Ophiostomataceae</taxon>
        <taxon>Sporothrix</taxon>
    </lineage>
</organism>
<keyword evidence="3" id="KW-0805">Transcription regulation</keyword>
<dbReference type="SMART" id="SM00906">
    <property type="entry name" value="Fungal_trans"/>
    <property type="match status" value="1"/>
</dbReference>
<proteinExistence type="predicted"/>
<dbReference type="CDD" id="cd00067">
    <property type="entry name" value="GAL4"/>
    <property type="match status" value="1"/>
</dbReference>
<keyword evidence="5" id="KW-0539">Nucleus</keyword>
<comment type="subcellular location">
    <subcellularLocation>
        <location evidence="1">Nucleus</location>
    </subcellularLocation>
</comment>
<feature type="region of interest" description="Disordered" evidence="6">
    <location>
        <begin position="757"/>
        <end position="835"/>
    </location>
</feature>
<dbReference type="PANTHER" id="PTHR47338">
    <property type="entry name" value="ZN(II)2CYS6 TRANSCRIPTION FACTOR (EUROFUNG)-RELATED"/>
    <property type="match status" value="1"/>
</dbReference>
<dbReference type="Pfam" id="PF04082">
    <property type="entry name" value="Fungal_trans"/>
    <property type="match status" value="1"/>
</dbReference>
<evidence type="ECO:0000256" key="6">
    <source>
        <dbReference type="SAM" id="MobiDB-lite"/>
    </source>
</evidence>
<evidence type="ECO:0000256" key="1">
    <source>
        <dbReference type="ARBA" id="ARBA00004123"/>
    </source>
</evidence>
<comment type="caution">
    <text evidence="8">The sequence shown here is derived from an EMBL/GenBank/DDBJ whole genome shotgun (WGS) entry which is preliminary data.</text>
</comment>
<dbReference type="PROSITE" id="PS00463">
    <property type="entry name" value="ZN2_CY6_FUNGAL_1"/>
    <property type="match status" value="1"/>
</dbReference>
<protein>
    <recommendedName>
        <fullName evidence="7">Zn(2)-C6 fungal-type domain-containing protein</fullName>
    </recommendedName>
</protein>
<evidence type="ECO:0000256" key="2">
    <source>
        <dbReference type="ARBA" id="ARBA00022723"/>
    </source>
</evidence>
<feature type="compositionally biased region" description="Polar residues" evidence="6">
    <location>
        <begin position="150"/>
        <end position="176"/>
    </location>
</feature>
<feature type="region of interest" description="Disordered" evidence="6">
    <location>
        <begin position="663"/>
        <end position="737"/>
    </location>
</feature>
<accession>A0ABP0D6P6</accession>
<dbReference type="Gene3D" id="4.10.240.10">
    <property type="entry name" value="Zn(2)-C6 fungal-type DNA-binding domain"/>
    <property type="match status" value="1"/>
</dbReference>
<feature type="compositionally biased region" description="Polar residues" evidence="6">
    <location>
        <begin position="663"/>
        <end position="673"/>
    </location>
</feature>
<evidence type="ECO:0000259" key="7">
    <source>
        <dbReference type="PROSITE" id="PS50048"/>
    </source>
</evidence>